<dbReference type="Pfam" id="PF07969">
    <property type="entry name" value="Amidohydro_3"/>
    <property type="match status" value="1"/>
</dbReference>
<keyword evidence="3" id="KW-1185">Reference proteome</keyword>
<gene>
    <name evidence="2" type="ORF">DFR47_102220</name>
</gene>
<dbReference type="AlphaFoldDB" id="A0A366E7Q6"/>
<dbReference type="CDD" id="cd01306">
    <property type="entry name" value="PhnM"/>
    <property type="match status" value="1"/>
</dbReference>
<comment type="caution">
    <text evidence="2">The sequence shown here is derived from an EMBL/GenBank/DDBJ whole genome shotgun (WGS) entry which is preliminary data.</text>
</comment>
<dbReference type="SUPFAM" id="SSF51338">
    <property type="entry name" value="Composite domain of metallo-dependent hydrolases"/>
    <property type="match status" value="1"/>
</dbReference>
<dbReference type="NCBIfam" id="NF011987">
    <property type="entry name" value="PRK15446.2-3"/>
    <property type="match status" value="1"/>
</dbReference>
<dbReference type="InterPro" id="IPR051781">
    <property type="entry name" value="Metallo-dep_Hydrolase"/>
</dbReference>
<name>A0A366E7Q6_9HYPH</name>
<protein>
    <submittedName>
        <fullName evidence="2">Alpha-D-ribose 1-methylphosphonate 5-triphosphate diphosphatase</fullName>
    </submittedName>
</protein>
<dbReference type="OrthoDB" id="9785413at2"/>
<proteinExistence type="predicted"/>
<dbReference type="NCBIfam" id="NF011984">
    <property type="entry name" value="PRK15446.1-5"/>
    <property type="match status" value="1"/>
</dbReference>
<sequence length="384" mass="41862">MTRDTRPSDIVFKNARIILEDEVITGTIQIRDGKIADISAGNGISGEDFGGDYLMPGVVELHTDHLEHHYAPRPKVRWNADAALMAHDAQIAASGITTVFDALRVGMDGDIDINSDDMVLLADAIADGQNNSRLRADHYLHLRCEVSSPNCLDAFELFEHNPQVKIASLMDHAPGQRQFASLDAYKTYYMGKQKMTQAEFEAYCDRRLAESAANSDRFRKEIAARCQAKGISLASHDDATLAHVDEAIEQGIHVAEFPTTLEAAKASKEAGMAVLMGAPNIVRGSSHSGNVSARDLASAGHLDILSSDYIPFSLIQAVYTLPQLVDGYTLPQAINLVTRNPAKAVGFADRGTLASGKRADMVRVHMQNAIPVVRSVWREGQRVL</sequence>
<feature type="domain" description="Amidohydrolase 3" evidence="1">
    <location>
        <begin position="256"/>
        <end position="365"/>
    </location>
</feature>
<dbReference type="NCBIfam" id="NF011990">
    <property type="entry name" value="PRK15446.2-6"/>
    <property type="match status" value="1"/>
</dbReference>
<dbReference type="PIRSF" id="PIRSF038971">
    <property type="entry name" value="PhnM"/>
    <property type="match status" value="1"/>
</dbReference>
<dbReference type="SUPFAM" id="SSF51556">
    <property type="entry name" value="Metallo-dependent hydrolases"/>
    <property type="match status" value="1"/>
</dbReference>
<dbReference type="InterPro" id="IPR032466">
    <property type="entry name" value="Metal_Hydrolase"/>
</dbReference>
<dbReference type="Gene3D" id="2.30.40.10">
    <property type="entry name" value="Urease, subunit C, domain 1"/>
    <property type="match status" value="1"/>
</dbReference>
<dbReference type="PANTHER" id="PTHR43135:SF3">
    <property type="entry name" value="ALPHA-D-RIBOSE 1-METHYLPHOSPHONATE 5-TRIPHOSPHATE DIPHOSPHATASE"/>
    <property type="match status" value="1"/>
</dbReference>
<organism evidence="2 3">
    <name type="scientific">Pseudochrobactrum asaccharolyticum</name>
    <dbReference type="NCBI Taxonomy" id="354351"/>
    <lineage>
        <taxon>Bacteria</taxon>
        <taxon>Pseudomonadati</taxon>
        <taxon>Pseudomonadota</taxon>
        <taxon>Alphaproteobacteria</taxon>
        <taxon>Hyphomicrobiales</taxon>
        <taxon>Brucellaceae</taxon>
        <taxon>Pseudochrobactrum</taxon>
    </lineage>
</organism>
<dbReference type="NCBIfam" id="NF011983">
    <property type="entry name" value="PRK15446.1-4"/>
    <property type="match status" value="1"/>
</dbReference>
<dbReference type="Proteomes" id="UP000252893">
    <property type="component" value="Unassembled WGS sequence"/>
</dbReference>
<evidence type="ECO:0000313" key="3">
    <source>
        <dbReference type="Proteomes" id="UP000252893"/>
    </source>
</evidence>
<dbReference type="PANTHER" id="PTHR43135">
    <property type="entry name" value="ALPHA-D-RIBOSE 1-METHYLPHOSPHONATE 5-TRIPHOSPHATE DIPHOSPHATASE"/>
    <property type="match status" value="1"/>
</dbReference>
<dbReference type="EMBL" id="QNRH01000002">
    <property type="protein sequence ID" value="RBO97438.1"/>
    <property type="molecule type" value="Genomic_DNA"/>
</dbReference>
<reference evidence="2 3" key="1">
    <citation type="submission" date="2018-06" db="EMBL/GenBank/DDBJ databases">
        <title>Genomic Encyclopedia of Type Strains, Phase IV (KMG-IV): sequencing the most valuable type-strain genomes for metagenomic binning, comparative biology and taxonomic classification.</title>
        <authorList>
            <person name="Goeker M."/>
        </authorList>
    </citation>
    <scope>NUCLEOTIDE SEQUENCE [LARGE SCALE GENOMIC DNA]</scope>
    <source>
        <strain evidence="2 3">DSM 25619</strain>
    </source>
</reference>
<dbReference type="InterPro" id="IPR012696">
    <property type="entry name" value="PhnM"/>
</dbReference>
<dbReference type="NCBIfam" id="TIGR02318">
    <property type="entry name" value="phosphono_phnM"/>
    <property type="match status" value="1"/>
</dbReference>
<dbReference type="RefSeq" id="WP_113943454.1">
    <property type="nucleotide sequence ID" value="NZ_JBHEEG010000002.1"/>
</dbReference>
<dbReference type="GO" id="GO:0019700">
    <property type="term" value="P:organic phosphonate catabolic process"/>
    <property type="evidence" value="ECO:0007669"/>
    <property type="project" value="InterPro"/>
</dbReference>
<evidence type="ECO:0000313" key="2">
    <source>
        <dbReference type="EMBL" id="RBO97438.1"/>
    </source>
</evidence>
<dbReference type="InterPro" id="IPR013108">
    <property type="entry name" value="Amidohydro_3"/>
</dbReference>
<accession>A0A366E7Q6</accession>
<dbReference type="GO" id="GO:0016810">
    <property type="term" value="F:hydrolase activity, acting on carbon-nitrogen (but not peptide) bonds"/>
    <property type="evidence" value="ECO:0007669"/>
    <property type="project" value="InterPro"/>
</dbReference>
<dbReference type="InterPro" id="IPR011059">
    <property type="entry name" value="Metal-dep_hydrolase_composite"/>
</dbReference>
<evidence type="ECO:0000259" key="1">
    <source>
        <dbReference type="Pfam" id="PF07969"/>
    </source>
</evidence>
<dbReference type="NCBIfam" id="NF011981">
    <property type="entry name" value="PRK15446.1-2"/>
    <property type="match status" value="1"/>
</dbReference>
<dbReference type="Gene3D" id="3.20.20.140">
    <property type="entry name" value="Metal-dependent hydrolases"/>
    <property type="match status" value="2"/>
</dbReference>